<dbReference type="InterPro" id="IPR009034">
    <property type="entry name" value="Dockerin_dom_fun_sf"/>
</dbReference>
<dbReference type="SUPFAM" id="SSF64571">
    <property type="entry name" value="Cellulose docking domain, dockering"/>
    <property type="match status" value="1"/>
</dbReference>
<dbReference type="InterPro" id="IPR017853">
    <property type="entry name" value="GH"/>
</dbReference>
<keyword evidence="3" id="KW-0677">Repeat</keyword>
<evidence type="ECO:0000256" key="5">
    <source>
        <dbReference type="ARBA" id="ARBA00023277"/>
    </source>
</evidence>
<accession>A0A1Y1V0I3</accession>
<protein>
    <recommendedName>
        <fullName evidence="8">Beta-xylanase</fullName>
        <ecNumber evidence="8">3.2.1.8</ecNumber>
    </recommendedName>
</protein>
<dbReference type="OrthoDB" id="3055998at2759"/>
<evidence type="ECO:0000256" key="10">
    <source>
        <dbReference type="SAM" id="SignalP"/>
    </source>
</evidence>
<dbReference type="InterPro" id="IPR044846">
    <property type="entry name" value="GH10"/>
</dbReference>
<dbReference type="AlphaFoldDB" id="A0A1Y1V0I3"/>
<dbReference type="PANTHER" id="PTHR31490">
    <property type="entry name" value="GLYCOSYL HYDROLASE"/>
    <property type="match status" value="1"/>
</dbReference>
<dbReference type="GO" id="GO:0000272">
    <property type="term" value="P:polysaccharide catabolic process"/>
    <property type="evidence" value="ECO:0007669"/>
    <property type="project" value="UniProtKB-KW"/>
</dbReference>
<dbReference type="Proteomes" id="UP000193719">
    <property type="component" value="Unassembled WGS sequence"/>
</dbReference>
<evidence type="ECO:0000256" key="3">
    <source>
        <dbReference type="ARBA" id="ARBA00022737"/>
    </source>
</evidence>
<evidence type="ECO:0000256" key="6">
    <source>
        <dbReference type="ARBA" id="ARBA00023295"/>
    </source>
</evidence>
<evidence type="ECO:0000313" key="13">
    <source>
        <dbReference type="EMBL" id="ORX44627.1"/>
    </source>
</evidence>
<dbReference type="PRINTS" id="PR00134">
    <property type="entry name" value="GLHYDRLASE10"/>
</dbReference>
<dbReference type="Pfam" id="PF00331">
    <property type="entry name" value="Glyco_hydro_10"/>
    <property type="match status" value="1"/>
</dbReference>
<keyword evidence="4 8" id="KW-0378">Hydrolase</keyword>
<reference evidence="13 15" key="1">
    <citation type="submission" date="2016-08" db="EMBL/GenBank/DDBJ databases">
        <title>Genomes of anaerobic fungi encode conserved fungal cellulosomes for biomass hydrolysis.</title>
        <authorList>
            <consortium name="DOE Joint Genome Institute"/>
            <person name="Haitjema C.H."/>
            <person name="Gilmore S.P."/>
            <person name="Henske J.K."/>
            <person name="Solomon K.V."/>
            <person name="De Groot R."/>
            <person name="Kuo A."/>
            <person name="Mondo S.J."/>
            <person name="Salamov A.A."/>
            <person name="Labutti K."/>
            <person name="Zhao Z."/>
            <person name="Chiniquy J."/>
            <person name="Barry K."/>
            <person name="Brewer H.M."/>
            <person name="Purvine S.O."/>
            <person name="Wright A.T."/>
            <person name="Boxma B."/>
            <person name="Van Alen T."/>
            <person name="Hackstein J.H."/>
            <person name="Baker S.E."/>
            <person name="Grigoriev I.V."/>
            <person name="O'Malley M.A."/>
        </authorList>
    </citation>
    <scope>NUCLEOTIDE SEQUENCE [LARGE SCALE GENOMIC DNA]</scope>
    <source>
        <strain evidence="13">Finn</strain>
        <strain evidence="15">finn</strain>
    </source>
</reference>
<evidence type="ECO:0000256" key="2">
    <source>
        <dbReference type="ARBA" id="ARBA00022729"/>
    </source>
</evidence>
<dbReference type="PANTHER" id="PTHR31490:SF90">
    <property type="entry name" value="ENDO-1,4-BETA-XYLANASE A"/>
    <property type="match status" value="1"/>
</dbReference>
<feature type="chain" id="PRO_5011907604" description="Beta-xylanase" evidence="10">
    <location>
        <begin position="19"/>
        <end position="497"/>
    </location>
</feature>
<evidence type="ECO:0000256" key="7">
    <source>
        <dbReference type="ARBA" id="ARBA00023326"/>
    </source>
</evidence>
<feature type="region of interest" description="Disordered" evidence="9">
    <location>
        <begin position="466"/>
        <end position="497"/>
    </location>
</feature>
<evidence type="ECO:0000259" key="11">
    <source>
        <dbReference type="PROSITE" id="PS51760"/>
    </source>
</evidence>
<dbReference type="SUPFAM" id="SSF51445">
    <property type="entry name" value="(Trans)glycosidases"/>
    <property type="match status" value="1"/>
</dbReference>
<proteinExistence type="inferred from homology"/>
<evidence type="ECO:0000313" key="14">
    <source>
        <dbReference type="EMBL" id="ORX44856.1"/>
    </source>
</evidence>
<dbReference type="EMBL" id="MCFH01000043">
    <property type="protein sequence ID" value="ORX44856.1"/>
    <property type="molecule type" value="Genomic_DNA"/>
</dbReference>
<sequence>MKFNSILLLSSLSAVALARPHDNACWSEKFNIPCCQTTKEVVRTTYDGIWGMENGEWCGLGTESTRPKDDIPPSPPALLDLDSVVDPAADCDISNVITGDSLAQEAPFRFGVGFNGAAVSTSTTSSKVMRELVKYQFNSFSYSNLMKPLFVLDQAGCQKNFKNGSNEIALNFTPFVDGLDYAQKNGLHIRGHVLVWHKQFPDWFFREEFDDAKEYVSEEVIYERLENYIKQYLGFVNYNYPGVVDVWDVVNEAVEVLEGKFDNSTGWYTRTITYEGDRNIWYDFVGPDYVVKTFRIARKYALPNVKLVYNDYDTFAQQPHDKTQAIIDLMHILQKEDLVDALGMQSYIQPIDPPFEENVANYDKALQRFAAEGFEIQITEFTIYATNGEDWLETQVYQYRKMMETIMKNYKNGANITSVTVFGLQDGYRFYESDSTKTRLFDHELQKKPTYEAIMEVLKAYNAEVNDESNIESDEEISVDADVDVAEDSADDDSDEE</sequence>
<dbReference type="EC" id="3.2.1.8" evidence="8"/>
<evidence type="ECO:0000256" key="1">
    <source>
        <dbReference type="ARBA" id="ARBA00007495"/>
    </source>
</evidence>
<feature type="domain" description="CBM10" evidence="12">
    <location>
        <begin position="24"/>
        <end position="61"/>
    </location>
</feature>
<evidence type="ECO:0000256" key="4">
    <source>
        <dbReference type="ARBA" id="ARBA00022801"/>
    </source>
</evidence>
<dbReference type="EMBL" id="MCFH01000044">
    <property type="protein sequence ID" value="ORX44627.1"/>
    <property type="molecule type" value="Genomic_DNA"/>
</dbReference>
<evidence type="ECO:0000256" key="9">
    <source>
        <dbReference type="SAM" id="MobiDB-lite"/>
    </source>
</evidence>
<dbReference type="Gene3D" id="3.20.20.80">
    <property type="entry name" value="Glycosidases"/>
    <property type="match status" value="1"/>
</dbReference>
<gene>
    <name evidence="14" type="ORF">BCR36DRAFT_585972</name>
    <name evidence="13" type="ORF">BCR36DRAFT_586000</name>
</gene>
<keyword evidence="7 8" id="KW-0624">Polysaccharide degradation</keyword>
<feature type="signal peptide" evidence="10">
    <location>
        <begin position="1"/>
        <end position="18"/>
    </location>
</feature>
<name>A0A1Y1V0I3_9FUNG</name>
<dbReference type="Gene3D" id="3.90.1220.10">
    <property type="entry name" value="Cellulose docking domain, dockering"/>
    <property type="match status" value="1"/>
</dbReference>
<keyword evidence="6 8" id="KW-0326">Glycosidase</keyword>
<keyword evidence="5 8" id="KW-0119">Carbohydrate metabolism</keyword>
<evidence type="ECO:0000259" key="12">
    <source>
        <dbReference type="PROSITE" id="PS51763"/>
    </source>
</evidence>
<organism evidence="13 15">
    <name type="scientific">Piromyces finnis</name>
    <dbReference type="NCBI Taxonomy" id="1754191"/>
    <lineage>
        <taxon>Eukaryota</taxon>
        <taxon>Fungi</taxon>
        <taxon>Fungi incertae sedis</taxon>
        <taxon>Chytridiomycota</taxon>
        <taxon>Chytridiomycota incertae sedis</taxon>
        <taxon>Neocallimastigomycetes</taxon>
        <taxon>Neocallimastigales</taxon>
        <taxon>Neocallimastigaceae</taxon>
        <taxon>Piromyces</taxon>
    </lineage>
</organism>
<dbReference type="SMART" id="SM00633">
    <property type="entry name" value="Glyco_10"/>
    <property type="match status" value="1"/>
</dbReference>
<comment type="catalytic activity">
    <reaction evidence="8">
        <text>Endohydrolysis of (1-&gt;4)-beta-D-xylosidic linkages in xylans.</text>
        <dbReference type="EC" id="3.2.1.8"/>
    </reaction>
</comment>
<keyword evidence="2 10" id="KW-0732">Signal</keyword>
<dbReference type="InterPro" id="IPR001000">
    <property type="entry name" value="GH10_dom"/>
</dbReference>
<evidence type="ECO:0000313" key="15">
    <source>
        <dbReference type="Proteomes" id="UP000193719"/>
    </source>
</evidence>
<dbReference type="GO" id="GO:0031176">
    <property type="term" value="F:endo-1,4-beta-xylanase activity"/>
    <property type="evidence" value="ECO:0007669"/>
    <property type="project" value="UniProtKB-EC"/>
</dbReference>
<dbReference type="PROSITE" id="PS51760">
    <property type="entry name" value="GH10_2"/>
    <property type="match status" value="1"/>
</dbReference>
<feature type="domain" description="GH10" evidence="11">
    <location>
        <begin position="122"/>
        <end position="457"/>
    </location>
</feature>
<comment type="similarity">
    <text evidence="1 8">Belongs to the glycosyl hydrolase 10 (cellulase F) family.</text>
</comment>
<evidence type="ECO:0000256" key="8">
    <source>
        <dbReference type="RuleBase" id="RU361174"/>
    </source>
</evidence>
<comment type="caution">
    <text evidence="13">The sequence shown here is derived from an EMBL/GenBank/DDBJ whole genome shotgun (WGS) entry which is preliminary data.</text>
</comment>
<dbReference type="InterPro" id="IPR002883">
    <property type="entry name" value="CBM10/Dockerin_dom"/>
</dbReference>
<reference evidence="13 15" key="2">
    <citation type="submission" date="2016-08" db="EMBL/GenBank/DDBJ databases">
        <title>Pervasive Adenine N6-methylation of Active Genes in Fungi.</title>
        <authorList>
            <consortium name="DOE Joint Genome Institute"/>
            <person name="Mondo S.J."/>
            <person name="Dannebaum R.O."/>
            <person name="Kuo R.C."/>
            <person name="Labutti K."/>
            <person name="Haridas S."/>
            <person name="Kuo A."/>
            <person name="Salamov A."/>
            <person name="Ahrendt S.R."/>
            <person name="Lipzen A."/>
            <person name="Sullivan W."/>
            <person name="Andreopoulos W.B."/>
            <person name="Clum A."/>
            <person name="Lindquist E."/>
            <person name="Daum C."/>
            <person name="Ramamoorthy G.K."/>
            <person name="Gryganskyi A."/>
            <person name="Culley D."/>
            <person name="Magnuson J.K."/>
            <person name="James T.Y."/>
            <person name="O'Malley M.A."/>
            <person name="Stajich J.E."/>
            <person name="Spatafora J.W."/>
            <person name="Visel A."/>
            <person name="Grigoriev I.V."/>
        </authorList>
    </citation>
    <scope>NUCLEOTIDE SEQUENCE [LARGE SCALE GENOMIC DNA]</scope>
    <source>
        <strain evidence="15">finn</strain>
        <strain evidence="13">Finn</strain>
    </source>
</reference>
<dbReference type="PROSITE" id="PS51763">
    <property type="entry name" value="CBM10"/>
    <property type="match status" value="1"/>
</dbReference>
<dbReference type="Pfam" id="PF02013">
    <property type="entry name" value="CBM_10"/>
    <property type="match status" value="1"/>
</dbReference>
<keyword evidence="15" id="KW-1185">Reference proteome</keyword>